<proteinExistence type="predicted"/>
<dbReference type="EMBL" id="MLQS01000020">
    <property type="protein sequence ID" value="OIJ19168.1"/>
    <property type="molecule type" value="Genomic_DNA"/>
</dbReference>
<dbReference type="PROSITE" id="PS51257">
    <property type="entry name" value="PROKAR_LIPOPROTEIN"/>
    <property type="match status" value="1"/>
</dbReference>
<dbReference type="Proteomes" id="UP000180057">
    <property type="component" value="Unassembled WGS sequence"/>
</dbReference>
<evidence type="ECO:0000313" key="1">
    <source>
        <dbReference type="EMBL" id="OIJ19168.1"/>
    </source>
</evidence>
<reference evidence="1 2" key="1">
    <citation type="submission" date="2016-10" db="EMBL/GenBank/DDBJ databases">
        <title>Draft genome sequences of four alkaliphilic bacteria belonging to the Anaerobacillus genus.</title>
        <authorList>
            <person name="Bassil N.M."/>
            <person name="Lloyd J.R."/>
        </authorList>
    </citation>
    <scope>NUCLEOTIDE SEQUENCE [LARGE SCALE GENOMIC DNA]</scope>
    <source>
        <strain evidence="1 2">DSM 22531</strain>
    </source>
</reference>
<accession>A0A1S2M3A0</accession>
<organism evidence="1 2">
    <name type="scientific">Anaerobacillus alkalidiazotrophicus</name>
    <dbReference type="NCBI Taxonomy" id="472963"/>
    <lineage>
        <taxon>Bacteria</taxon>
        <taxon>Bacillati</taxon>
        <taxon>Bacillota</taxon>
        <taxon>Bacilli</taxon>
        <taxon>Bacillales</taxon>
        <taxon>Bacillaceae</taxon>
        <taxon>Anaerobacillus</taxon>
    </lineage>
</organism>
<keyword evidence="2" id="KW-1185">Reference proteome</keyword>
<dbReference type="AlphaFoldDB" id="A0A1S2M3A0"/>
<sequence length="108" mass="11918">MVILKNLFVLLGLGIILALSSCNNEIDASHFIWNDNLYIATYEPISDEEIGMISRVVKGTAKESGEAKGIAQGTRLYQIKGREISSGKIGYIAYELDGKLYIASKYIQ</sequence>
<gene>
    <name evidence="1" type="ORF">BKP45_14275</name>
</gene>
<comment type="caution">
    <text evidence="1">The sequence shown here is derived from an EMBL/GenBank/DDBJ whole genome shotgun (WGS) entry which is preliminary data.</text>
</comment>
<protein>
    <submittedName>
        <fullName evidence="1">Uncharacterized protein</fullName>
    </submittedName>
</protein>
<name>A0A1S2M3A0_9BACI</name>
<evidence type="ECO:0000313" key="2">
    <source>
        <dbReference type="Proteomes" id="UP000180057"/>
    </source>
</evidence>